<name>A0A922I2Y9_DERFA</name>
<dbReference type="Gene3D" id="3.80.10.10">
    <property type="entry name" value="Ribonuclease Inhibitor"/>
    <property type="match status" value="1"/>
</dbReference>
<dbReference type="SUPFAM" id="SSF52058">
    <property type="entry name" value="L domain-like"/>
    <property type="match status" value="1"/>
</dbReference>
<gene>
    <name evidence="3" type="primary">ENOPH1_5</name>
    <name evidence="3" type="ORF">DERF_008712</name>
</gene>
<dbReference type="Gene3D" id="3.40.50.1000">
    <property type="entry name" value="HAD superfamily/HAD-like"/>
    <property type="match status" value="1"/>
</dbReference>
<dbReference type="GO" id="GO:0019509">
    <property type="term" value="P:L-methionine salvage from methylthioadenosine"/>
    <property type="evidence" value="ECO:0007669"/>
    <property type="project" value="TreeGrafter"/>
</dbReference>
<keyword evidence="2" id="KW-0677">Repeat</keyword>
<evidence type="ECO:0000313" key="4">
    <source>
        <dbReference type="Proteomes" id="UP000790347"/>
    </source>
</evidence>
<reference evidence="3" key="2">
    <citation type="journal article" date="2022" name="Res Sq">
        <title>Comparative Genomics Reveals Insights into the Divergent Evolution of Astigmatic Mites and Household Pest Adaptations.</title>
        <authorList>
            <person name="Xiong Q."/>
            <person name="Wan A.T.-Y."/>
            <person name="Liu X.-Y."/>
            <person name="Fung C.S.-H."/>
            <person name="Xiao X."/>
            <person name="Malainual N."/>
            <person name="Hou J."/>
            <person name="Wang L."/>
            <person name="Wang M."/>
            <person name="Yang K."/>
            <person name="Cui Y."/>
            <person name="Leung E."/>
            <person name="Nong W."/>
            <person name="Shin S.-K."/>
            <person name="Au S."/>
            <person name="Jeong K.Y."/>
            <person name="Chew F.T."/>
            <person name="Hui J."/>
            <person name="Leung T.F."/>
            <person name="Tungtrongchitr A."/>
            <person name="Zhong N."/>
            <person name="Liu Z."/>
            <person name="Tsui S."/>
        </authorList>
    </citation>
    <scope>NUCLEOTIDE SEQUENCE</scope>
    <source>
        <strain evidence="3">Derf</strain>
        <tissue evidence="3">Whole organism</tissue>
    </source>
</reference>
<dbReference type="SMART" id="SM00369">
    <property type="entry name" value="LRR_TYP"/>
    <property type="match status" value="3"/>
</dbReference>
<dbReference type="GO" id="GO:0043874">
    <property type="term" value="F:acireductone synthase activity"/>
    <property type="evidence" value="ECO:0007669"/>
    <property type="project" value="TreeGrafter"/>
</dbReference>
<dbReference type="PANTHER" id="PTHR20371">
    <property type="entry name" value="ENOLASE-PHOSPHATASE E1"/>
    <property type="match status" value="1"/>
</dbReference>
<dbReference type="InterPro" id="IPR032675">
    <property type="entry name" value="LRR_dom_sf"/>
</dbReference>
<evidence type="ECO:0000256" key="1">
    <source>
        <dbReference type="ARBA" id="ARBA00022614"/>
    </source>
</evidence>
<accession>A0A922I2Y9</accession>
<protein>
    <submittedName>
        <fullName evidence="3">Enolase-phosphatase E1</fullName>
    </submittedName>
</protein>
<dbReference type="Proteomes" id="UP000790347">
    <property type="component" value="Unassembled WGS sequence"/>
</dbReference>
<evidence type="ECO:0000313" key="3">
    <source>
        <dbReference type="EMBL" id="KAH9518115.1"/>
    </source>
</evidence>
<dbReference type="InterPro" id="IPR023214">
    <property type="entry name" value="HAD_sf"/>
</dbReference>
<dbReference type="SUPFAM" id="SSF56784">
    <property type="entry name" value="HAD-like"/>
    <property type="match status" value="1"/>
</dbReference>
<dbReference type="InterPro" id="IPR003591">
    <property type="entry name" value="Leu-rich_rpt_typical-subtyp"/>
</dbReference>
<dbReference type="PROSITE" id="PS51450">
    <property type="entry name" value="LRR"/>
    <property type="match status" value="1"/>
</dbReference>
<keyword evidence="4" id="KW-1185">Reference proteome</keyword>
<dbReference type="EMBL" id="ASGP02000003">
    <property type="protein sequence ID" value="KAH9518115.1"/>
    <property type="molecule type" value="Genomic_DNA"/>
</dbReference>
<reference evidence="3" key="1">
    <citation type="submission" date="2013-05" db="EMBL/GenBank/DDBJ databases">
        <authorList>
            <person name="Yim A.K.Y."/>
            <person name="Chan T.F."/>
            <person name="Ji K.M."/>
            <person name="Liu X.Y."/>
            <person name="Zhou J.W."/>
            <person name="Li R.Q."/>
            <person name="Yang K.Y."/>
            <person name="Li J."/>
            <person name="Li M."/>
            <person name="Law P.T.W."/>
            <person name="Wu Y.L."/>
            <person name="Cai Z.L."/>
            <person name="Qin H."/>
            <person name="Bao Y."/>
            <person name="Leung R.K.K."/>
            <person name="Ng P.K.S."/>
            <person name="Zou J."/>
            <person name="Zhong X.J."/>
            <person name="Ran P.X."/>
            <person name="Zhong N.S."/>
            <person name="Liu Z.G."/>
            <person name="Tsui S.K.W."/>
        </authorList>
    </citation>
    <scope>NUCLEOTIDE SEQUENCE</scope>
    <source>
        <strain evidence="3">Derf</strain>
        <tissue evidence="3">Whole organism</tissue>
    </source>
</reference>
<evidence type="ECO:0000256" key="2">
    <source>
        <dbReference type="ARBA" id="ARBA00022737"/>
    </source>
</evidence>
<comment type="caution">
    <text evidence="3">The sequence shown here is derived from an EMBL/GenBank/DDBJ whole genome shotgun (WGS) entry which is preliminary data.</text>
</comment>
<dbReference type="InterPro" id="IPR001611">
    <property type="entry name" value="Leu-rich_rpt"/>
</dbReference>
<keyword evidence="1" id="KW-0433">Leucine-rich repeat</keyword>
<dbReference type="PANTHER" id="PTHR20371:SF1">
    <property type="entry name" value="ENOLASE-PHOSPHATASE E1"/>
    <property type="match status" value="1"/>
</dbReference>
<dbReference type="AlphaFoldDB" id="A0A922I2Y9"/>
<dbReference type="InterPro" id="IPR036412">
    <property type="entry name" value="HAD-like_sf"/>
</dbReference>
<proteinExistence type="predicted"/>
<organism evidence="3 4">
    <name type="scientific">Dermatophagoides farinae</name>
    <name type="common">American house dust mite</name>
    <dbReference type="NCBI Taxonomy" id="6954"/>
    <lineage>
        <taxon>Eukaryota</taxon>
        <taxon>Metazoa</taxon>
        <taxon>Ecdysozoa</taxon>
        <taxon>Arthropoda</taxon>
        <taxon>Chelicerata</taxon>
        <taxon>Arachnida</taxon>
        <taxon>Acari</taxon>
        <taxon>Acariformes</taxon>
        <taxon>Sarcoptiformes</taxon>
        <taxon>Astigmata</taxon>
        <taxon>Psoroptidia</taxon>
        <taxon>Analgoidea</taxon>
        <taxon>Pyroglyphidae</taxon>
        <taxon>Dermatophagoidinae</taxon>
        <taxon>Dermatophagoides</taxon>
    </lineage>
</organism>
<sequence>MNQDQNDNDDDDDDRSSLLNRMPHCTSFCPNIHFNGHCHCSVLSSMLSTKQDDQSIDIRIECRHTNASILMTDIENLASCNSTINLLELSVKDSNLTHLYNLPSGLYNVQKMFLDNTGIDLETIRESQELLKSLRVLRISNENFTEIQRNLFNGMEELKELSLNKLGMAYINIEAFVSLQDSLTLLELRSNKIRTVPTAVQSLSHLECLDLSGNDIKSVTDGNTGIFSSGLRRLKRLGINTMNCSCEFGKSKFATWLRTHGIKGVQCAMPERFLDKDVSNTAIEEFCEPWPNSNVRIESNLKQPKVIMFDISGTVARESFVEKILQPYFKIAYQVYMDNAWNKQEWQDCLRQLSIVAERDMKAPKIELTKEKSDIIKEATKYIEYCLENNHEPKAFVMFRFLVWFDGYERNKIKTPVYSDVAVTMKRWKMDQNIRLYVLSNGWKEASKKFMSDTSHGDLNAIIDGHFDNSLGSLENVETYIKVANLIQEKPGGDQILFLTKSPQEGKAAQNAGFNVILVLTRTHAVDEAMEICQDIPIARSFTDIEFI</sequence>